<dbReference type="GeneTree" id="ENSGT00940000161662"/>
<evidence type="ECO:0000313" key="7">
    <source>
        <dbReference type="Proteomes" id="UP000001646"/>
    </source>
</evidence>
<dbReference type="GO" id="GO:0048469">
    <property type="term" value="P:cell maturation"/>
    <property type="evidence" value="ECO:0007669"/>
    <property type="project" value="Ensembl"/>
</dbReference>
<dbReference type="GO" id="GO:2001135">
    <property type="term" value="P:regulation of endocytic recycling"/>
    <property type="evidence" value="ECO:0007669"/>
    <property type="project" value="Ensembl"/>
</dbReference>
<keyword evidence="7" id="KW-1185">Reference proteome</keyword>
<feature type="domain" description="Phospholipase A2-like central" evidence="5">
    <location>
        <begin position="44"/>
        <end position="131"/>
    </location>
</feature>
<reference evidence="6" key="2">
    <citation type="submission" date="2025-08" db="UniProtKB">
        <authorList>
            <consortium name="Ensembl"/>
        </authorList>
    </citation>
    <scope>IDENTIFICATION</scope>
</reference>
<dbReference type="GO" id="GO:0046337">
    <property type="term" value="P:phosphatidylethanolamine metabolic process"/>
    <property type="evidence" value="ECO:0007669"/>
    <property type="project" value="Ensembl"/>
</dbReference>
<dbReference type="PROSITE" id="PS00118">
    <property type="entry name" value="PA2_HIS"/>
    <property type="match status" value="1"/>
</dbReference>
<dbReference type="InterPro" id="IPR016090">
    <property type="entry name" value="PLA2-like_dom"/>
</dbReference>
<reference evidence="6" key="3">
    <citation type="submission" date="2025-09" db="UniProtKB">
        <authorList>
            <consortium name="Ensembl"/>
        </authorList>
    </citation>
    <scope>IDENTIFICATION</scope>
</reference>
<feature type="compositionally biased region" description="Polar residues" evidence="3">
    <location>
        <begin position="162"/>
        <end position="177"/>
    </location>
</feature>
<organism evidence="6 7">
    <name type="scientific">Anolis carolinensis</name>
    <name type="common">Green anole</name>
    <name type="synonym">American chameleon</name>
    <dbReference type="NCBI Taxonomy" id="28377"/>
    <lineage>
        <taxon>Eukaryota</taxon>
        <taxon>Metazoa</taxon>
        <taxon>Chordata</taxon>
        <taxon>Craniata</taxon>
        <taxon>Vertebrata</taxon>
        <taxon>Euteleostomi</taxon>
        <taxon>Lepidosauria</taxon>
        <taxon>Squamata</taxon>
        <taxon>Bifurcata</taxon>
        <taxon>Unidentata</taxon>
        <taxon>Episquamata</taxon>
        <taxon>Toxicofera</taxon>
        <taxon>Iguania</taxon>
        <taxon>Dactyloidae</taxon>
        <taxon>Anolis</taxon>
    </lineage>
</organism>
<dbReference type="HOGENOM" id="CLU_118255_1_1_1"/>
<dbReference type="GO" id="GO:0043303">
    <property type="term" value="P:mast cell degranulation"/>
    <property type="evidence" value="ECO:0007669"/>
    <property type="project" value="Ensembl"/>
</dbReference>
<dbReference type="GO" id="GO:0046470">
    <property type="term" value="P:phosphatidylcholine metabolic process"/>
    <property type="evidence" value="ECO:0007669"/>
    <property type="project" value="Ensembl"/>
</dbReference>
<dbReference type="GO" id="GO:0019372">
    <property type="term" value="P:lipoxygenase pathway"/>
    <property type="evidence" value="ECO:0007669"/>
    <property type="project" value="Ensembl"/>
</dbReference>
<dbReference type="GO" id="GO:0006658">
    <property type="term" value="P:phosphatidylserine metabolic process"/>
    <property type="evidence" value="ECO:0007669"/>
    <property type="project" value="Ensembl"/>
</dbReference>
<dbReference type="SUPFAM" id="SSF48619">
    <property type="entry name" value="Phospholipase A2, PLA2"/>
    <property type="match status" value="2"/>
</dbReference>
<reference evidence="6" key="1">
    <citation type="submission" date="2009-12" db="EMBL/GenBank/DDBJ databases">
        <title>The Genome Sequence of Anolis carolinensis (Green Anole Lizard).</title>
        <authorList>
            <consortium name="The Genome Sequencing Platform"/>
            <person name="Di Palma F."/>
            <person name="Alfoldi J."/>
            <person name="Heiman D."/>
            <person name="Young S."/>
            <person name="Grabherr M."/>
            <person name="Johnson J."/>
            <person name="Lander E.S."/>
            <person name="Lindblad-Toh K."/>
        </authorList>
    </citation>
    <scope>NUCLEOTIDE SEQUENCE [LARGE SCALE GENOMIC DNA]</scope>
    <source>
        <strain evidence="6">JBL SC #1</strain>
    </source>
</reference>
<evidence type="ECO:0000256" key="2">
    <source>
        <dbReference type="ARBA" id="ARBA00022525"/>
    </source>
</evidence>
<dbReference type="GO" id="GO:0001675">
    <property type="term" value="P:acrosome assembly"/>
    <property type="evidence" value="ECO:0007669"/>
    <property type="project" value="Ensembl"/>
</dbReference>
<feature type="compositionally biased region" description="Basic residues" evidence="3">
    <location>
        <begin position="181"/>
        <end position="194"/>
    </location>
</feature>
<dbReference type="GO" id="GO:0050482">
    <property type="term" value="P:arachidonate secretion"/>
    <property type="evidence" value="ECO:0007669"/>
    <property type="project" value="InterPro"/>
</dbReference>
<dbReference type="InterPro" id="IPR036444">
    <property type="entry name" value="PLipase_A2_dom_sf"/>
</dbReference>
<keyword evidence="2" id="KW-0964">Secreted</keyword>
<protein>
    <submittedName>
        <fullName evidence="6">Phospholipase A2 group III</fullName>
    </submittedName>
</protein>
<evidence type="ECO:0000256" key="1">
    <source>
        <dbReference type="ARBA" id="ARBA00004613"/>
    </source>
</evidence>
<dbReference type="GO" id="GO:0042116">
    <property type="term" value="P:macrophage activation"/>
    <property type="evidence" value="ECO:0007669"/>
    <property type="project" value="Ensembl"/>
</dbReference>
<evidence type="ECO:0000256" key="3">
    <source>
        <dbReference type="SAM" id="MobiDB-lite"/>
    </source>
</evidence>
<dbReference type="Bgee" id="ENSACAG00000010184">
    <property type="expression patterns" value="Expressed in ovary and 8 other cell types or tissues"/>
</dbReference>
<dbReference type="GO" id="GO:0005576">
    <property type="term" value="C:extracellular region"/>
    <property type="evidence" value="ECO:0007669"/>
    <property type="project" value="UniProtKB-SubCell"/>
</dbReference>
<dbReference type="GO" id="GO:0010976">
    <property type="term" value="P:positive regulation of neuron projection development"/>
    <property type="evidence" value="ECO:0007669"/>
    <property type="project" value="Ensembl"/>
</dbReference>
<evidence type="ECO:0000259" key="5">
    <source>
        <dbReference type="Pfam" id="PF05826"/>
    </source>
</evidence>
<dbReference type="Gene3D" id="1.20.90.10">
    <property type="entry name" value="Phospholipase A2 domain"/>
    <property type="match status" value="2"/>
</dbReference>
<dbReference type="GO" id="GO:0005814">
    <property type="term" value="C:centriole"/>
    <property type="evidence" value="ECO:0007669"/>
    <property type="project" value="Ensembl"/>
</dbReference>
<dbReference type="Proteomes" id="UP000001646">
    <property type="component" value="Unplaced"/>
</dbReference>
<dbReference type="Pfam" id="PF05826">
    <property type="entry name" value="Phospholip_A2_2"/>
    <property type="match status" value="2"/>
</dbReference>
<evidence type="ECO:0000256" key="4">
    <source>
        <dbReference type="SAM" id="SignalP"/>
    </source>
</evidence>
<dbReference type="GO" id="GO:0047498">
    <property type="term" value="F:calcium-dependent phospholipase A2 activity"/>
    <property type="evidence" value="ECO:0007669"/>
    <property type="project" value="Ensembl"/>
</dbReference>
<dbReference type="GO" id="GO:0034375">
    <property type="term" value="P:high-density lipoprotein particle remodeling"/>
    <property type="evidence" value="ECO:0007669"/>
    <property type="project" value="Ensembl"/>
</dbReference>
<sequence length="428" mass="47730">MAHARLFLAAALLTWGLDRGSRDPESGLSQVRIGCTMRARCGAGAGHSAGNFSDLGVFQGPDVCCREHDHCEAQIPALGYRYGKRNLRLHTISHCDCDSRFRRCLMSLNDAISNLIGASFFNLLEVPCFVLEESEECIEWHWWGGCKEYGPVPLAHLVQQSHYQPPVPTTQQPSLATRPSPHGRRRGKGRKRRPHLEPASASAPALTPAHSQAHWHQPSPAATASGLAPRLGTPFQTDQLKTTTVGILPTEASKVQKEGASLDAGRRSSAIIPGSRDTAQSCSCYRRLDQCPYWIGPHEIKYQLHNMDSRTLFHCNCTRRLARFMRRMKGLNEVEGQVLSDYVSTSCFVLETPPECRNGQQQQPNCIGVGRARLSPARHLTNQLTDKLWGSSLKVKRQEQRPPHRPLRLFSKCRQLARAARHVVPHQT</sequence>
<feature type="compositionally biased region" description="Low complexity" evidence="3">
    <location>
        <begin position="198"/>
        <end position="211"/>
    </location>
</feature>
<dbReference type="GO" id="GO:0046488">
    <property type="term" value="P:phosphatidylinositol metabolic process"/>
    <property type="evidence" value="ECO:0007669"/>
    <property type="project" value="Ensembl"/>
</dbReference>
<dbReference type="GO" id="GO:0034374">
    <property type="term" value="P:low-density lipoprotein particle remodeling"/>
    <property type="evidence" value="ECO:0007669"/>
    <property type="project" value="Ensembl"/>
</dbReference>
<comment type="subcellular location">
    <subcellularLocation>
        <location evidence="1">Secreted</location>
    </subcellularLocation>
</comment>
<feature type="signal peptide" evidence="4">
    <location>
        <begin position="1"/>
        <end position="20"/>
    </location>
</feature>
<dbReference type="GO" id="GO:0060376">
    <property type="term" value="P:positive regulation of mast cell differentiation"/>
    <property type="evidence" value="ECO:0007669"/>
    <property type="project" value="Ensembl"/>
</dbReference>
<gene>
    <name evidence="6" type="primary">PLA2G3</name>
</gene>
<dbReference type="GO" id="GO:1900222">
    <property type="term" value="P:negative regulation of amyloid-beta clearance"/>
    <property type="evidence" value="ECO:0007669"/>
    <property type="project" value="Ensembl"/>
</dbReference>
<dbReference type="Ensembl" id="ENSACAT00000010184.4">
    <property type="protein sequence ID" value="ENSACAP00000009979.3"/>
    <property type="gene ID" value="ENSACAG00000010184.4"/>
</dbReference>
<dbReference type="GO" id="GO:1900017">
    <property type="term" value="P:positive regulation of cytokine production involved in inflammatory response"/>
    <property type="evidence" value="ECO:0007669"/>
    <property type="project" value="Ensembl"/>
</dbReference>
<dbReference type="GO" id="GO:0032308">
    <property type="term" value="P:positive regulation of prostaglandin secretion"/>
    <property type="evidence" value="ECO:0007669"/>
    <property type="project" value="Ensembl"/>
</dbReference>
<dbReference type="GO" id="GO:0055037">
    <property type="term" value="C:recycling endosome"/>
    <property type="evidence" value="ECO:0007669"/>
    <property type="project" value="Ensembl"/>
</dbReference>
<dbReference type="GO" id="GO:1903595">
    <property type="term" value="P:positive regulation of histamine secretion by mast cell"/>
    <property type="evidence" value="ECO:0007669"/>
    <property type="project" value="Ensembl"/>
</dbReference>
<dbReference type="STRING" id="28377.ENSACAP00000009979"/>
<dbReference type="InParanoid" id="H9GG33"/>
<dbReference type="GO" id="GO:0046471">
    <property type="term" value="P:phosphatidylglycerol metabolic process"/>
    <property type="evidence" value="ECO:0007669"/>
    <property type="project" value="Ensembl"/>
</dbReference>
<name>H9GG33_ANOCA</name>
<keyword evidence="4" id="KW-0732">Signal</keyword>
<feature type="domain" description="Phospholipase A2-like central" evidence="5">
    <location>
        <begin position="282"/>
        <end position="349"/>
    </location>
</feature>
<dbReference type="AlphaFoldDB" id="H9GG33"/>
<dbReference type="PANTHER" id="PTHR12253">
    <property type="entry name" value="RH14732P"/>
    <property type="match status" value="1"/>
</dbReference>
<dbReference type="GO" id="GO:0043524">
    <property type="term" value="P:negative regulation of neuron apoptotic process"/>
    <property type="evidence" value="ECO:0007669"/>
    <property type="project" value="Ensembl"/>
</dbReference>
<feature type="region of interest" description="Disordered" evidence="3">
    <location>
        <begin position="162"/>
        <end position="234"/>
    </location>
</feature>
<dbReference type="GO" id="GO:0031394">
    <property type="term" value="P:positive regulation of prostaglandin biosynthetic process"/>
    <property type="evidence" value="ECO:0007669"/>
    <property type="project" value="Ensembl"/>
</dbReference>
<proteinExistence type="predicted"/>
<dbReference type="InterPro" id="IPR033113">
    <property type="entry name" value="PLA2_histidine"/>
</dbReference>
<dbReference type="GO" id="GO:0002532">
    <property type="term" value="P:production of molecular mediator involved in inflammatory response"/>
    <property type="evidence" value="ECO:0007669"/>
    <property type="project" value="Ensembl"/>
</dbReference>
<evidence type="ECO:0000313" key="6">
    <source>
        <dbReference type="Ensembl" id="ENSACAP00000009979.3"/>
    </source>
</evidence>
<dbReference type="eggNOG" id="ENOG502QTYI">
    <property type="taxonomic scope" value="Eukaryota"/>
</dbReference>
<dbReference type="GO" id="GO:0010629">
    <property type="term" value="P:negative regulation of gene expression"/>
    <property type="evidence" value="ECO:0007669"/>
    <property type="project" value="Ensembl"/>
</dbReference>
<accession>H9GG33</accession>
<dbReference type="GO" id="GO:0007288">
    <property type="term" value="P:sperm axoneme assembly"/>
    <property type="evidence" value="ECO:0007669"/>
    <property type="project" value="Ensembl"/>
</dbReference>
<dbReference type="GO" id="GO:0010744">
    <property type="term" value="P:positive regulation of macrophage derived foam cell differentiation"/>
    <property type="evidence" value="ECO:0007669"/>
    <property type="project" value="Ensembl"/>
</dbReference>
<feature type="chain" id="PRO_5032993522" evidence="4">
    <location>
        <begin position="21"/>
        <end position="428"/>
    </location>
</feature>
<dbReference type="GO" id="GO:0046473">
    <property type="term" value="P:phosphatidic acid metabolic process"/>
    <property type="evidence" value="ECO:0007669"/>
    <property type="project" value="Ensembl"/>
</dbReference>